<evidence type="ECO:0000313" key="2">
    <source>
        <dbReference type="Ensembl" id="ENSMZEP00005024826.1"/>
    </source>
</evidence>
<sequence>RMQLLKQQILILLHLNTEDNSEKCLSGPGEPGLSGPHEPSLSGPGEPGLSGPPEPGLSGTPEPGLPGPHEPGFLSGPGEPGLSGPHEPGLNLPSSPPPSPCGTLEALSGTNRDCSVLYSHLCRTCTPPGHCGVQLGSQLTLLTLDTVCLTCSPQAGGSGPFAPEPLAIRTVSSPLLLDT</sequence>
<dbReference type="Proteomes" id="UP000265160">
    <property type="component" value="LG3"/>
</dbReference>
<dbReference type="Ensembl" id="ENSMZET00005025635.1">
    <property type="protein sequence ID" value="ENSMZEP00005024826.1"/>
    <property type="gene ID" value="ENSMZEG00005018540.1"/>
</dbReference>
<accession>A0A3P9CSP1</accession>
<reference evidence="2 3" key="1">
    <citation type="journal article" date="2014" name="Nature">
        <title>The genomic substrate for adaptive radiation in African cichlid fish.</title>
        <authorList>
            <person name="Brawand D."/>
            <person name="Wagner C.E."/>
            <person name="Li Y.I."/>
            <person name="Malinsky M."/>
            <person name="Keller I."/>
            <person name="Fan S."/>
            <person name="Simakov O."/>
            <person name="Ng A.Y."/>
            <person name="Lim Z.W."/>
            <person name="Bezault E."/>
            <person name="Turner-Maier J."/>
            <person name="Johnson J."/>
            <person name="Alcazar R."/>
            <person name="Noh H.J."/>
            <person name="Russell P."/>
            <person name="Aken B."/>
            <person name="Alfoldi J."/>
            <person name="Amemiya C."/>
            <person name="Azzouzi N."/>
            <person name="Baroiller J.F."/>
            <person name="Barloy-Hubler F."/>
            <person name="Berlin A."/>
            <person name="Bloomquist R."/>
            <person name="Carleton K.L."/>
            <person name="Conte M.A."/>
            <person name="D'Cotta H."/>
            <person name="Eshel O."/>
            <person name="Gaffney L."/>
            <person name="Galibert F."/>
            <person name="Gante H.F."/>
            <person name="Gnerre S."/>
            <person name="Greuter L."/>
            <person name="Guyon R."/>
            <person name="Haddad N.S."/>
            <person name="Haerty W."/>
            <person name="Harris R.M."/>
            <person name="Hofmann H.A."/>
            <person name="Hourlier T."/>
            <person name="Hulata G."/>
            <person name="Jaffe D.B."/>
            <person name="Lara M."/>
            <person name="Lee A.P."/>
            <person name="MacCallum I."/>
            <person name="Mwaiko S."/>
            <person name="Nikaido M."/>
            <person name="Nishihara H."/>
            <person name="Ozouf-Costaz C."/>
            <person name="Penman D.J."/>
            <person name="Przybylski D."/>
            <person name="Rakotomanga M."/>
            <person name="Renn S.C.P."/>
            <person name="Ribeiro F.J."/>
            <person name="Ron M."/>
            <person name="Salzburger W."/>
            <person name="Sanchez-Pulido L."/>
            <person name="Santos M.E."/>
            <person name="Searle S."/>
            <person name="Sharpe T."/>
            <person name="Swofford R."/>
            <person name="Tan F.J."/>
            <person name="Williams L."/>
            <person name="Young S."/>
            <person name="Yin S."/>
            <person name="Okada N."/>
            <person name="Kocher T.D."/>
            <person name="Miska E.A."/>
            <person name="Lander E.S."/>
            <person name="Venkatesh B."/>
            <person name="Fernald R.D."/>
            <person name="Meyer A."/>
            <person name="Ponting C.P."/>
            <person name="Streelman J.T."/>
            <person name="Lindblad-Toh K."/>
            <person name="Seehausen O."/>
            <person name="Di Palma F."/>
        </authorList>
    </citation>
    <scope>NUCLEOTIDE SEQUENCE</scope>
</reference>
<reference evidence="2" key="3">
    <citation type="submission" date="2025-09" db="UniProtKB">
        <authorList>
            <consortium name="Ensembl"/>
        </authorList>
    </citation>
    <scope>IDENTIFICATION</scope>
</reference>
<feature type="compositionally biased region" description="Low complexity" evidence="1">
    <location>
        <begin position="70"/>
        <end position="90"/>
    </location>
</feature>
<organism evidence="2 3">
    <name type="scientific">Maylandia zebra</name>
    <name type="common">zebra mbuna</name>
    <dbReference type="NCBI Taxonomy" id="106582"/>
    <lineage>
        <taxon>Eukaryota</taxon>
        <taxon>Metazoa</taxon>
        <taxon>Chordata</taxon>
        <taxon>Craniata</taxon>
        <taxon>Vertebrata</taxon>
        <taxon>Euteleostomi</taxon>
        <taxon>Actinopterygii</taxon>
        <taxon>Neopterygii</taxon>
        <taxon>Teleostei</taxon>
        <taxon>Neoteleostei</taxon>
        <taxon>Acanthomorphata</taxon>
        <taxon>Ovalentaria</taxon>
        <taxon>Cichlomorphae</taxon>
        <taxon>Cichliformes</taxon>
        <taxon>Cichlidae</taxon>
        <taxon>African cichlids</taxon>
        <taxon>Pseudocrenilabrinae</taxon>
        <taxon>Haplochromini</taxon>
        <taxon>Maylandia</taxon>
        <taxon>Maylandia zebra complex</taxon>
    </lineage>
</organism>
<evidence type="ECO:0000256" key="1">
    <source>
        <dbReference type="SAM" id="MobiDB-lite"/>
    </source>
</evidence>
<protein>
    <submittedName>
        <fullName evidence="2">Uncharacterized protein</fullName>
    </submittedName>
</protein>
<dbReference type="AlphaFoldDB" id="A0A3P9CSP1"/>
<evidence type="ECO:0000313" key="3">
    <source>
        <dbReference type="Proteomes" id="UP000265160"/>
    </source>
</evidence>
<name>A0A3P9CSP1_9CICH</name>
<feature type="compositionally biased region" description="Low complexity" evidence="1">
    <location>
        <begin position="25"/>
        <end position="49"/>
    </location>
</feature>
<keyword evidence="3" id="KW-1185">Reference proteome</keyword>
<reference evidence="2" key="2">
    <citation type="submission" date="2025-08" db="UniProtKB">
        <authorList>
            <consortium name="Ensembl"/>
        </authorList>
    </citation>
    <scope>IDENTIFICATION</scope>
</reference>
<feature type="region of interest" description="Disordered" evidence="1">
    <location>
        <begin position="20"/>
        <end position="104"/>
    </location>
</feature>
<proteinExistence type="predicted"/>